<feature type="binding site" evidence="7">
    <location>
        <position position="267"/>
    </location>
    <ligand>
        <name>[4Fe-4S] cluster</name>
        <dbReference type="ChEBI" id="CHEBI:49883"/>
    </ligand>
</feature>
<evidence type="ECO:0000256" key="2">
    <source>
        <dbReference type="ARBA" id="ARBA00022723"/>
    </source>
</evidence>
<organism evidence="10 11">
    <name type="scientific">Anoxynatronum sibiricum</name>
    <dbReference type="NCBI Taxonomy" id="210623"/>
    <lineage>
        <taxon>Bacteria</taxon>
        <taxon>Bacillati</taxon>
        <taxon>Bacillota</taxon>
        <taxon>Clostridia</taxon>
        <taxon>Eubacteriales</taxon>
        <taxon>Clostridiaceae</taxon>
        <taxon>Anoxynatronum</taxon>
    </lineage>
</organism>
<dbReference type="NCBIfam" id="NF001540">
    <property type="entry name" value="PRK00366.1"/>
    <property type="match status" value="1"/>
</dbReference>
<evidence type="ECO:0000313" key="11">
    <source>
        <dbReference type="Proteomes" id="UP001407405"/>
    </source>
</evidence>
<accession>A0ABU9VTE4</accession>
<proteinExistence type="inferred from homology"/>
<feature type="domain" description="IspG C-terminal" evidence="9">
    <location>
        <begin position="260"/>
        <end position="347"/>
    </location>
</feature>
<comment type="catalytic activity">
    <reaction evidence="7">
        <text>(2E)-4-hydroxy-3-methylbut-2-enyl diphosphate + oxidized [flavodoxin] + H2O + 2 H(+) = 2-C-methyl-D-erythritol 2,4-cyclic diphosphate + reduced [flavodoxin]</text>
        <dbReference type="Rhea" id="RHEA:43604"/>
        <dbReference type="Rhea" id="RHEA-COMP:10622"/>
        <dbReference type="Rhea" id="RHEA-COMP:10623"/>
        <dbReference type="ChEBI" id="CHEBI:15377"/>
        <dbReference type="ChEBI" id="CHEBI:15378"/>
        <dbReference type="ChEBI" id="CHEBI:57618"/>
        <dbReference type="ChEBI" id="CHEBI:58210"/>
        <dbReference type="ChEBI" id="CHEBI:58483"/>
        <dbReference type="ChEBI" id="CHEBI:128753"/>
        <dbReference type="EC" id="1.17.7.3"/>
    </reaction>
</comment>
<dbReference type="InterPro" id="IPR045854">
    <property type="entry name" value="NO2/SO3_Rdtase_4Fe4S_sf"/>
</dbReference>
<evidence type="ECO:0000256" key="1">
    <source>
        <dbReference type="ARBA" id="ARBA00022485"/>
    </source>
</evidence>
<keyword evidence="6 7" id="KW-0414">Isoprene biosynthesis</keyword>
<dbReference type="EMBL" id="JBCITM010000002">
    <property type="protein sequence ID" value="MEN1759409.1"/>
    <property type="molecule type" value="Genomic_DNA"/>
</dbReference>
<evidence type="ECO:0000256" key="7">
    <source>
        <dbReference type="HAMAP-Rule" id="MF_00159"/>
    </source>
</evidence>
<feature type="binding site" evidence="7">
    <location>
        <position position="264"/>
    </location>
    <ligand>
        <name>[4Fe-4S] cluster</name>
        <dbReference type="ChEBI" id="CHEBI:49883"/>
    </ligand>
</feature>
<comment type="caution">
    <text evidence="10">The sequence shown here is derived from an EMBL/GenBank/DDBJ whole genome shotgun (WGS) entry which is preliminary data.</text>
</comment>
<keyword evidence="2 7" id="KW-0479">Metal-binding</keyword>
<comment type="function">
    <text evidence="7">Converts 2C-methyl-D-erythritol 2,4-cyclodiphosphate (ME-2,4cPP) into 1-hydroxy-2-methyl-2-(E)-butenyl 4-diphosphate.</text>
</comment>
<evidence type="ECO:0000256" key="4">
    <source>
        <dbReference type="ARBA" id="ARBA00023004"/>
    </source>
</evidence>
<dbReference type="InterPro" id="IPR016425">
    <property type="entry name" value="IspG_bac"/>
</dbReference>
<dbReference type="Pfam" id="PF26540">
    <property type="entry name" value="GcpE_C"/>
    <property type="match status" value="1"/>
</dbReference>
<dbReference type="InterPro" id="IPR058578">
    <property type="entry name" value="IspG_TIM"/>
</dbReference>
<reference evidence="10 11" key="1">
    <citation type="submission" date="2024-04" db="EMBL/GenBank/DDBJ databases">
        <title>Genome sequencing and metabolic network reconstruction of aminoacids and betaine degradation by Anoxynatronum sibiricum.</title>
        <authorList>
            <person name="Detkova E.N."/>
            <person name="Boltjanskaja Y.V."/>
            <person name="Mardanov A.V."/>
            <person name="Kevbrin V."/>
        </authorList>
    </citation>
    <scope>NUCLEOTIDE SEQUENCE [LARGE SCALE GENOMIC DNA]</scope>
    <source>
        <strain evidence="10 11">Z-7981</strain>
    </source>
</reference>
<dbReference type="PANTHER" id="PTHR30454:SF0">
    <property type="entry name" value="4-HYDROXY-3-METHYLBUT-2-EN-1-YL DIPHOSPHATE SYNTHASE (FERREDOXIN), CHLOROPLASTIC"/>
    <property type="match status" value="1"/>
</dbReference>
<protein>
    <recommendedName>
        <fullName evidence="7">4-hydroxy-3-methylbut-2-en-1-yl diphosphate synthase (flavodoxin)</fullName>
        <ecNumber evidence="7">1.17.7.3</ecNumber>
    </recommendedName>
    <alternativeName>
        <fullName evidence="7">1-hydroxy-2-methyl-2-(E)-butenyl 4-diphosphate synthase</fullName>
    </alternativeName>
</protein>
<keyword evidence="4 7" id="KW-0408">Iron</keyword>
<dbReference type="InterPro" id="IPR058579">
    <property type="entry name" value="IspG_C"/>
</dbReference>
<dbReference type="Gene3D" id="3.20.20.20">
    <property type="entry name" value="Dihydropteroate synthase-like"/>
    <property type="match status" value="1"/>
</dbReference>
<evidence type="ECO:0000256" key="3">
    <source>
        <dbReference type="ARBA" id="ARBA00023002"/>
    </source>
</evidence>
<dbReference type="PIRSF" id="PIRSF004640">
    <property type="entry name" value="IspG"/>
    <property type="match status" value="1"/>
</dbReference>
<comment type="pathway">
    <text evidence="7">Isoprenoid biosynthesis; isopentenyl diphosphate biosynthesis via DXP pathway; isopentenyl diphosphate from 1-deoxy-D-xylulose 5-phosphate: step 5/6.</text>
</comment>
<keyword evidence="1 7" id="KW-0004">4Fe-4S</keyword>
<dbReference type="SUPFAM" id="SSF51717">
    <property type="entry name" value="Dihydropteroate synthetase-like"/>
    <property type="match status" value="1"/>
</dbReference>
<dbReference type="NCBIfam" id="TIGR00612">
    <property type="entry name" value="ispG_gcpE"/>
    <property type="match status" value="1"/>
</dbReference>
<evidence type="ECO:0000256" key="5">
    <source>
        <dbReference type="ARBA" id="ARBA00023014"/>
    </source>
</evidence>
<dbReference type="InterPro" id="IPR011005">
    <property type="entry name" value="Dihydropteroate_synth-like_sf"/>
</dbReference>
<keyword evidence="3 7" id="KW-0560">Oxidoreductase</keyword>
<evidence type="ECO:0000313" key="10">
    <source>
        <dbReference type="EMBL" id="MEN1759409.1"/>
    </source>
</evidence>
<evidence type="ECO:0000259" key="9">
    <source>
        <dbReference type="Pfam" id="PF26540"/>
    </source>
</evidence>
<feature type="binding site" evidence="7">
    <location>
        <position position="299"/>
    </location>
    <ligand>
        <name>[4Fe-4S] cluster</name>
        <dbReference type="ChEBI" id="CHEBI:49883"/>
    </ligand>
</feature>
<dbReference type="Pfam" id="PF04551">
    <property type="entry name" value="GcpE"/>
    <property type="match status" value="1"/>
</dbReference>
<evidence type="ECO:0000259" key="8">
    <source>
        <dbReference type="Pfam" id="PF04551"/>
    </source>
</evidence>
<comment type="similarity">
    <text evidence="7">Belongs to the IspG family.</text>
</comment>
<keyword evidence="11" id="KW-1185">Reference proteome</keyword>
<dbReference type="HAMAP" id="MF_00159">
    <property type="entry name" value="IspG"/>
    <property type="match status" value="1"/>
</dbReference>
<keyword evidence="5 7" id="KW-0411">Iron-sulfur</keyword>
<dbReference type="Gene3D" id="3.30.413.10">
    <property type="entry name" value="Sulfite Reductase Hemoprotein, domain 1"/>
    <property type="match status" value="1"/>
</dbReference>
<dbReference type="InterPro" id="IPR004588">
    <property type="entry name" value="IspG_bac-typ"/>
</dbReference>
<dbReference type="GO" id="GO:0046429">
    <property type="term" value="F:4-hydroxy-3-methylbut-2-en-1-yl diphosphate synthase activity (ferredoxin)"/>
    <property type="evidence" value="ECO:0007669"/>
    <property type="project" value="UniProtKB-EC"/>
</dbReference>
<dbReference type="RefSeq" id="WP_343184768.1">
    <property type="nucleotide sequence ID" value="NZ_JBCITM010000002.1"/>
</dbReference>
<evidence type="ECO:0000256" key="6">
    <source>
        <dbReference type="ARBA" id="ARBA00023229"/>
    </source>
</evidence>
<dbReference type="SUPFAM" id="SSF56014">
    <property type="entry name" value="Nitrite and sulphite reductase 4Fe-4S domain-like"/>
    <property type="match status" value="1"/>
</dbReference>
<gene>
    <name evidence="7 10" type="primary">ispG</name>
    <name evidence="10" type="synonym">gcpE</name>
    <name evidence="10" type="ORF">AAIG11_02890</name>
</gene>
<comment type="cofactor">
    <cofactor evidence="7">
        <name>[4Fe-4S] cluster</name>
        <dbReference type="ChEBI" id="CHEBI:49883"/>
    </cofactor>
    <text evidence="7">Binds 1 [4Fe-4S] cluster.</text>
</comment>
<dbReference type="EC" id="1.17.7.3" evidence="7"/>
<dbReference type="Proteomes" id="UP001407405">
    <property type="component" value="Unassembled WGS sequence"/>
</dbReference>
<sequence length="349" mass="37692">MNERKSTIVNIGSLSIGGPNPIAIQSMTTTDTRNVKDTVAQIRRLENAGCQIVRVAVPDVEAAKAIGSIKKQISIPLVADIHFDYNLALIAMQEGIDKLRINPGNIGSRKRVQMVTEMAKEKNIPIRIGVNAGSLDHRILEHFGGATAEALVESALEHVRLLEADNFDQIVLSLKASSLDVMVEAYRQISSKVPYPLHLGVTEAGNHEIGTLKSAIGIGALLLDGIGDTIRVSLTADPVLEIEAGKKILRVLGLLKDRIQIISCPTCGRCQIDLIELARQIENNLISKEKNLTVAIMGCAVNGPGEAREADIGIAGGKGCALLFKKGQVIRKIPENRIVEELLEEIDNF</sequence>
<name>A0ABU9VTE4_9CLOT</name>
<feature type="binding site" evidence="7">
    <location>
        <position position="306"/>
    </location>
    <ligand>
        <name>[4Fe-4S] cluster</name>
        <dbReference type="ChEBI" id="CHEBI:49883"/>
    </ligand>
</feature>
<dbReference type="PANTHER" id="PTHR30454">
    <property type="entry name" value="4-HYDROXY-3-METHYLBUT-2-EN-1-YL DIPHOSPHATE SYNTHASE"/>
    <property type="match status" value="1"/>
</dbReference>
<feature type="domain" description="IspG TIM-barrel" evidence="8">
    <location>
        <begin position="8"/>
        <end position="245"/>
    </location>
</feature>